<dbReference type="KEGG" id="haei:MUN82_10530"/>
<dbReference type="InterPro" id="IPR052894">
    <property type="entry name" value="AsmA-related"/>
</dbReference>
<dbReference type="Proteomes" id="UP000829925">
    <property type="component" value="Chromosome"/>
</dbReference>
<gene>
    <name evidence="1" type="ORF">MUN82_10530</name>
</gene>
<dbReference type="EMBL" id="CP095053">
    <property type="protein sequence ID" value="UOR07510.1"/>
    <property type="molecule type" value="Genomic_DNA"/>
</dbReference>
<sequence>MKFSTLWRLLAAGFVLLLLLLLGGVWLLGSTYGREQAKKLLRHRVSENTDLVVSQFEVDFSPLRDFPHFTISVRNFGLTDTAHQQLVPVLRVGRADARLELGQILRGKVRVTRLQLTDVFFHQQVDSLGQQWGLRGKRRHEAGSGPPLNFRLDSLVIRHLHLSTRNDYKHSTFAAEVNQARLSAVVYDGQARLRGTLAGQLLYLRTRGNTLFAGEPVRAQVRYRYDFRQRQGKLWHTYATLNGDTVRVGGTHTAATDRETGSRLNLRMAGEQPLLDVLRTALPPNLHAYLADARSPSKARIRYTIQGLSGPTSRPHNVLTFRLRNARVVWPDSGRAIRRWDLLGRLDNGPAHAPATTTLTLPRCRIYSTAGQLDAALTLRNFVRPYLVGRVRGQTELRSLATIVAPGLWQAQQGTASLDLHLRGLLPTGPNPARALPAMRMHGTVGLHNAAFTVPTRHAHITNLNVQLGLQDSLWTLRNLSGQLAGMRFRANARTVYLLDYLTDQHPTTTITGRFAVEELHVPRLRYLLARPAQQRIKAAGQGNAAKAMTRYANLFPTGLHLDVLLRCKQLTLPTDTLHELAVQVRHDGQRVRLTHLAGRVWGGQVSGQASWPTDTTGKIRPVDAQLALRFGTINYRQLLTRLSRPPGKQRAARRAAGADPDPSLRELLLESSGQLTCTIDRVNLLTGESLRNLRLRFDKQGPSLRVPYLTFRTSDGGAGRAQAHADIEDLRLTSAHADVDFTYSTLNIQRLLRLLAGLNPPDNLFAPRTPAARAARRAEPTWGVSPLFDGTITAQVCVYADRVRYAVLQGTQFRLRSTLAAGSARLEECTLQAFGGDVALRGRLRTDAEAGHHPLHVQTRLRNVQLPALAEVAEVLNLNVLSSANVRGTMQCEADLRTDLDEEFLPHLSQTLGYLKTNIQNLELLNVVVLQDALKLISRERAGHLYFEPVKAEFFLDRGRILIPHLPLHSNLTSMSVSGTYSLNGPANLYVGMNPFQALFGNNQKRVARIQAGKRVRAVRQLLYINLHREQPGPFKVGLFKKKEQREQQHNIRQEYRTLLRQQPLDTTMRLLQ</sequence>
<keyword evidence="2" id="KW-1185">Reference proteome</keyword>
<dbReference type="RefSeq" id="WP_245097323.1">
    <property type="nucleotide sequence ID" value="NZ_CP095053.1"/>
</dbReference>
<reference evidence="1 2" key="1">
    <citation type="submission" date="2022-04" db="EMBL/GenBank/DDBJ databases">
        <title>Hymenobacter sp. isolated from the air.</title>
        <authorList>
            <person name="Won M."/>
            <person name="Lee C.-M."/>
            <person name="Woen H.-Y."/>
            <person name="Kwon S.-W."/>
        </authorList>
    </citation>
    <scope>NUCLEOTIDE SEQUENCE [LARGE SCALE GENOMIC DNA]</scope>
    <source>
        <strain evidence="2">5413 J-13</strain>
    </source>
</reference>
<accession>A0A8T9T4E9</accession>
<protein>
    <submittedName>
        <fullName evidence="1">AsmA-like C-terminal region-containing protein</fullName>
    </submittedName>
</protein>
<proteinExistence type="predicted"/>
<name>A0A8T9T4E9_9BACT</name>
<evidence type="ECO:0000313" key="1">
    <source>
        <dbReference type="EMBL" id="UOR07510.1"/>
    </source>
</evidence>
<dbReference type="GO" id="GO:0005886">
    <property type="term" value="C:plasma membrane"/>
    <property type="evidence" value="ECO:0007669"/>
    <property type="project" value="TreeGrafter"/>
</dbReference>
<dbReference type="AlphaFoldDB" id="A0A8T9T4E9"/>
<dbReference type="PANTHER" id="PTHR30441:SF8">
    <property type="entry name" value="DUF748 DOMAIN-CONTAINING PROTEIN"/>
    <property type="match status" value="1"/>
</dbReference>
<dbReference type="GO" id="GO:0090313">
    <property type="term" value="P:regulation of protein targeting to membrane"/>
    <property type="evidence" value="ECO:0007669"/>
    <property type="project" value="TreeGrafter"/>
</dbReference>
<evidence type="ECO:0000313" key="2">
    <source>
        <dbReference type="Proteomes" id="UP000829925"/>
    </source>
</evidence>
<dbReference type="PANTHER" id="PTHR30441">
    <property type="entry name" value="DUF748 DOMAIN-CONTAINING PROTEIN"/>
    <property type="match status" value="1"/>
</dbReference>
<organism evidence="1 2">
    <name type="scientific">Hymenobacter aerilatus</name>
    <dbReference type="NCBI Taxonomy" id="2932251"/>
    <lineage>
        <taxon>Bacteria</taxon>
        <taxon>Pseudomonadati</taxon>
        <taxon>Bacteroidota</taxon>
        <taxon>Cytophagia</taxon>
        <taxon>Cytophagales</taxon>
        <taxon>Hymenobacteraceae</taxon>
        <taxon>Hymenobacter</taxon>
    </lineage>
</organism>